<name>A0A1E5XNX3_9HYPH</name>
<gene>
    <name evidence="2" type="ORF">VW23_021995</name>
</gene>
<feature type="transmembrane region" description="Helical" evidence="1">
    <location>
        <begin position="85"/>
        <end position="105"/>
    </location>
</feature>
<keyword evidence="1" id="KW-0812">Transmembrane</keyword>
<protein>
    <recommendedName>
        <fullName evidence="4">HdeD protein</fullName>
    </recommendedName>
</protein>
<organism evidence="2 3">
    <name type="scientific">Devosia insulae DS-56</name>
    <dbReference type="NCBI Taxonomy" id="1116389"/>
    <lineage>
        <taxon>Bacteria</taxon>
        <taxon>Pseudomonadati</taxon>
        <taxon>Pseudomonadota</taxon>
        <taxon>Alphaproteobacteria</taxon>
        <taxon>Hyphomicrobiales</taxon>
        <taxon>Devosiaceae</taxon>
        <taxon>Devosia</taxon>
    </lineage>
</organism>
<feature type="transmembrane region" description="Helical" evidence="1">
    <location>
        <begin position="25"/>
        <end position="48"/>
    </location>
</feature>
<sequence>MMAETETSTPSDFPAGLRAMLGDNWWLLLLRGIAAIAFGVLAIFWPAITLISLTLLWGAYTLVDGVFALWAAISGRANSPAMGPRWWMAISGVVSILAGLAAFFWPGMTAFILVIFIGIWAIIIGVLTIWGAIQARKEIEGEWVLGLFGALSILFGLLLLFQPGAGALSLVWTIAGYSIFAGVLLIMLAFRVRKFKRPA</sequence>
<dbReference type="Proteomes" id="UP000095463">
    <property type="component" value="Unassembled WGS sequence"/>
</dbReference>
<reference evidence="2 3" key="1">
    <citation type="journal article" date="2015" name="Genome Announc.">
        <title>Genome Assemblies of Three Soil-Associated Devosia species: D. insulae, D. limi, and D. soli.</title>
        <authorList>
            <person name="Hassan Y.I."/>
            <person name="Lepp D."/>
            <person name="Zhou T."/>
        </authorList>
    </citation>
    <scope>NUCLEOTIDE SEQUENCE [LARGE SCALE GENOMIC DNA]</scope>
    <source>
        <strain evidence="2 3">DS-56</strain>
    </source>
</reference>
<dbReference type="InterPro" id="IPR052712">
    <property type="entry name" value="Acid_resist_chaperone_HdeD"/>
</dbReference>
<feature type="transmembrane region" description="Helical" evidence="1">
    <location>
        <begin position="143"/>
        <end position="161"/>
    </location>
</feature>
<feature type="transmembrane region" description="Helical" evidence="1">
    <location>
        <begin position="54"/>
        <end position="73"/>
    </location>
</feature>
<comment type="caution">
    <text evidence="2">The sequence shown here is derived from an EMBL/GenBank/DDBJ whole genome shotgun (WGS) entry which is preliminary data.</text>
</comment>
<dbReference type="AlphaFoldDB" id="A0A1E5XNX3"/>
<feature type="transmembrane region" description="Helical" evidence="1">
    <location>
        <begin position="111"/>
        <end position="131"/>
    </location>
</feature>
<dbReference type="EMBL" id="LAJE02000219">
    <property type="protein sequence ID" value="OEO30269.1"/>
    <property type="molecule type" value="Genomic_DNA"/>
</dbReference>
<feature type="transmembrane region" description="Helical" evidence="1">
    <location>
        <begin position="167"/>
        <end position="190"/>
    </location>
</feature>
<dbReference type="PANTHER" id="PTHR34989:SF1">
    <property type="entry name" value="PROTEIN HDED"/>
    <property type="match status" value="1"/>
</dbReference>
<dbReference type="PANTHER" id="PTHR34989">
    <property type="entry name" value="PROTEIN HDED"/>
    <property type="match status" value="1"/>
</dbReference>
<evidence type="ECO:0000313" key="2">
    <source>
        <dbReference type="EMBL" id="OEO30269.1"/>
    </source>
</evidence>
<proteinExistence type="predicted"/>
<keyword evidence="1" id="KW-1133">Transmembrane helix</keyword>
<dbReference type="GO" id="GO:0005886">
    <property type="term" value="C:plasma membrane"/>
    <property type="evidence" value="ECO:0007669"/>
    <property type="project" value="TreeGrafter"/>
</dbReference>
<keyword evidence="3" id="KW-1185">Reference proteome</keyword>
<dbReference type="InterPro" id="IPR005325">
    <property type="entry name" value="DUF308_memb"/>
</dbReference>
<dbReference type="Pfam" id="PF03729">
    <property type="entry name" value="DUF308"/>
    <property type="match status" value="1"/>
</dbReference>
<accession>A0A1E5XNX3</accession>
<evidence type="ECO:0000313" key="3">
    <source>
        <dbReference type="Proteomes" id="UP000095463"/>
    </source>
</evidence>
<evidence type="ECO:0000256" key="1">
    <source>
        <dbReference type="SAM" id="Phobius"/>
    </source>
</evidence>
<evidence type="ECO:0008006" key="4">
    <source>
        <dbReference type="Google" id="ProtNLM"/>
    </source>
</evidence>
<keyword evidence="1" id="KW-0472">Membrane</keyword>